<reference evidence="1" key="1">
    <citation type="journal article" date="2021" name="Proc. Natl. Acad. Sci. U.S.A.">
        <title>A Catalog of Tens of Thousands of Viruses from Human Metagenomes Reveals Hidden Associations with Chronic Diseases.</title>
        <authorList>
            <person name="Tisza M.J."/>
            <person name="Buck C.B."/>
        </authorList>
    </citation>
    <scope>NUCLEOTIDE SEQUENCE</scope>
    <source>
        <strain evidence="1">CtCo31</strain>
    </source>
</reference>
<accession>A0A8S5UMW8</accession>
<protein>
    <submittedName>
        <fullName evidence="1">Uncharacterized protein</fullName>
    </submittedName>
</protein>
<name>A0A8S5UMW8_9CAUD</name>
<organism evidence="1">
    <name type="scientific">Myoviridae sp. ctCo31</name>
    <dbReference type="NCBI Taxonomy" id="2825053"/>
    <lineage>
        <taxon>Viruses</taxon>
        <taxon>Duplodnaviria</taxon>
        <taxon>Heunggongvirae</taxon>
        <taxon>Uroviricota</taxon>
        <taxon>Caudoviricetes</taxon>
    </lineage>
</organism>
<proteinExistence type="predicted"/>
<evidence type="ECO:0000313" key="1">
    <source>
        <dbReference type="EMBL" id="DAF95772.1"/>
    </source>
</evidence>
<dbReference type="EMBL" id="BK016109">
    <property type="protein sequence ID" value="DAF95772.1"/>
    <property type="molecule type" value="Genomic_DNA"/>
</dbReference>
<sequence length="29" mass="3625">MPTPKLEHTHKDNEQKLVDHFYHVYIQLY</sequence>